<sequence length="336" mass="36278">MNMKPIVAITMGDPVGIGPEITVKALSDPSVHSICRPLVIGDASILESAMAVTGHHLHIREIQNAGDGYFQPGSLNLLPLSRLSAPPSWGRPDTETGKAMVHYILRGIDMAMAGEVAALVTGPINKYAMNLSGYPYNGHTELLAERTGTKDYIMMLAGDRIRVSLVTIHTALRNVADLITQEKIRTTLRVTHKALVERFGIPAPTIAVAGLNPHAGESGMFGDEEENILQPALEKARSEGIDAKGPFPPDTLFYHADQGRFDAVVAMYHDQGLIPFKMRHFEDGVNTTLGLPIIRTSVDHGTAYDLAGRGLADHRSLLAAIRMAAIHAENTMKTSP</sequence>
<feature type="binding site" evidence="7">
    <location>
        <position position="277"/>
    </location>
    <ligand>
        <name>substrate</name>
    </ligand>
</feature>
<feature type="binding site" evidence="7">
    <location>
        <position position="169"/>
    </location>
    <ligand>
        <name>a divalent metal cation</name>
        <dbReference type="ChEBI" id="CHEBI:60240"/>
        <note>ligand shared between dimeric partners</note>
    </ligand>
</feature>
<dbReference type="GO" id="GO:0008615">
    <property type="term" value="P:pyridoxine biosynthetic process"/>
    <property type="evidence" value="ECO:0007669"/>
    <property type="project" value="UniProtKB-UniRule"/>
</dbReference>
<dbReference type="NCBIfam" id="TIGR00557">
    <property type="entry name" value="pdxA"/>
    <property type="match status" value="1"/>
</dbReference>
<comment type="catalytic activity">
    <reaction evidence="7">
        <text>4-(phosphooxy)-L-threonine + NAD(+) = 3-amino-2-oxopropyl phosphate + CO2 + NADH</text>
        <dbReference type="Rhea" id="RHEA:32275"/>
        <dbReference type="ChEBI" id="CHEBI:16526"/>
        <dbReference type="ChEBI" id="CHEBI:57279"/>
        <dbReference type="ChEBI" id="CHEBI:57540"/>
        <dbReference type="ChEBI" id="CHEBI:57945"/>
        <dbReference type="ChEBI" id="CHEBI:58452"/>
        <dbReference type="EC" id="1.1.1.262"/>
    </reaction>
</comment>
<dbReference type="GO" id="GO:0005737">
    <property type="term" value="C:cytoplasm"/>
    <property type="evidence" value="ECO:0007669"/>
    <property type="project" value="UniProtKB-SubCell"/>
</dbReference>
<keyword evidence="6 7" id="KW-0664">Pyridoxine biosynthesis</keyword>
<dbReference type="EC" id="1.1.1.262" evidence="7"/>
<keyword evidence="1 7" id="KW-0963">Cytoplasm</keyword>
<comment type="subcellular location">
    <subcellularLocation>
        <location evidence="7">Cytoplasm</location>
    </subcellularLocation>
</comment>
<dbReference type="GO" id="GO:0050570">
    <property type="term" value="F:4-hydroxythreonine-4-phosphate dehydrogenase activity"/>
    <property type="evidence" value="ECO:0007669"/>
    <property type="project" value="UniProtKB-UniRule"/>
</dbReference>
<comment type="cofactor">
    <cofactor evidence="7">
        <name>a divalent metal cation</name>
        <dbReference type="ChEBI" id="CHEBI:60240"/>
    </cofactor>
    <text evidence="7">Binds 1 divalent metal cation per subunit.</text>
</comment>
<evidence type="ECO:0000256" key="5">
    <source>
        <dbReference type="ARBA" id="ARBA00023027"/>
    </source>
</evidence>
<dbReference type="EMBL" id="VDMB01000012">
    <property type="protein sequence ID" value="TYT74353.1"/>
    <property type="molecule type" value="Genomic_DNA"/>
</dbReference>
<keyword evidence="3 7" id="KW-0521">NADP</keyword>
<dbReference type="Gene3D" id="3.40.718.10">
    <property type="entry name" value="Isopropylmalate Dehydrogenase"/>
    <property type="match status" value="1"/>
</dbReference>
<evidence type="ECO:0000256" key="3">
    <source>
        <dbReference type="ARBA" id="ARBA00022857"/>
    </source>
</evidence>
<dbReference type="PANTHER" id="PTHR30004:SF6">
    <property type="entry name" value="D-THREONATE 4-PHOSPHATE DEHYDROGENASE"/>
    <property type="match status" value="1"/>
</dbReference>
<evidence type="ECO:0000256" key="7">
    <source>
        <dbReference type="HAMAP-Rule" id="MF_00536"/>
    </source>
</evidence>
<comment type="pathway">
    <text evidence="7">Cofactor biosynthesis; pyridoxine 5'-phosphate biosynthesis; pyridoxine 5'-phosphate from D-erythrose 4-phosphate: step 4/5.</text>
</comment>
<feature type="binding site" evidence="7">
    <location>
        <position position="286"/>
    </location>
    <ligand>
        <name>substrate</name>
    </ligand>
</feature>
<comment type="miscellaneous">
    <text evidence="7">The active site is located at the dimer interface.</text>
</comment>
<dbReference type="GO" id="GO:0051287">
    <property type="term" value="F:NAD binding"/>
    <property type="evidence" value="ECO:0007669"/>
    <property type="project" value="InterPro"/>
</dbReference>
<evidence type="ECO:0000256" key="1">
    <source>
        <dbReference type="ARBA" id="ARBA00022490"/>
    </source>
</evidence>
<proteinExistence type="inferred from homology"/>
<dbReference type="OrthoDB" id="9801783at2"/>
<comment type="function">
    <text evidence="7">Catalyzes the NAD(P)-dependent oxidation of 4-(phosphooxy)-L-threonine (HTP) into 2-amino-3-oxo-4-(phosphooxy)butyric acid which spontaneously decarboxylates to form 3-amino-2-oxopropyl phosphate (AHAP).</text>
</comment>
<dbReference type="GO" id="GO:0046872">
    <property type="term" value="F:metal ion binding"/>
    <property type="evidence" value="ECO:0007669"/>
    <property type="project" value="UniProtKB-UniRule"/>
</dbReference>
<feature type="binding site" evidence="7">
    <location>
        <position position="295"/>
    </location>
    <ligand>
        <name>substrate</name>
    </ligand>
</feature>
<keyword evidence="2 7" id="KW-0479">Metal-binding</keyword>
<dbReference type="HAMAP" id="MF_00536">
    <property type="entry name" value="PdxA"/>
    <property type="match status" value="1"/>
</dbReference>
<feature type="binding site" evidence="7">
    <location>
        <position position="139"/>
    </location>
    <ligand>
        <name>substrate</name>
    </ligand>
</feature>
<gene>
    <name evidence="7 8" type="primary">pdxA</name>
    <name evidence="8" type="ORF">FIM25_10350</name>
</gene>
<dbReference type="Proteomes" id="UP000321899">
    <property type="component" value="Unassembled WGS sequence"/>
</dbReference>
<evidence type="ECO:0000256" key="2">
    <source>
        <dbReference type="ARBA" id="ARBA00022723"/>
    </source>
</evidence>
<dbReference type="InterPro" id="IPR005255">
    <property type="entry name" value="PdxA_fam"/>
</dbReference>
<evidence type="ECO:0000256" key="4">
    <source>
        <dbReference type="ARBA" id="ARBA00023002"/>
    </source>
</evidence>
<dbReference type="InterPro" id="IPR037510">
    <property type="entry name" value="PdxA"/>
</dbReference>
<feature type="binding site" evidence="7">
    <location>
        <position position="140"/>
    </location>
    <ligand>
        <name>substrate</name>
    </ligand>
</feature>
<evidence type="ECO:0000313" key="9">
    <source>
        <dbReference type="Proteomes" id="UP000321899"/>
    </source>
</evidence>
<keyword evidence="9" id="KW-1185">Reference proteome</keyword>
<dbReference type="UniPathway" id="UPA00244">
    <property type="reaction ID" value="UER00312"/>
</dbReference>
<feature type="binding site" evidence="7">
    <location>
        <position position="269"/>
    </location>
    <ligand>
        <name>a divalent metal cation</name>
        <dbReference type="ChEBI" id="CHEBI:60240"/>
        <note>ligand shared between dimeric partners</note>
    </ligand>
</feature>
<evidence type="ECO:0000313" key="8">
    <source>
        <dbReference type="EMBL" id="TYT74353.1"/>
    </source>
</evidence>
<dbReference type="Pfam" id="PF04166">
    <property type="entry name" value="PdxA"/>
    <property type="match status" value="1"/>
</dbReference>
<accession>A0A5S5MF48</accession>
<dbReference type="SUPFAM" id="SSF53659">
    <property type="entry name" value="Isocitrate/Isopropylmalate dehydrogenase-like"/>
    <property type="match status" value="1"/>
</dbReference>
<organism evidence="8 9">
    <name type="scientific">Desulfobotulus mexicanus</name>
    <dbReference type="NCBI Taxonomy" id="2586642"/>
    <lineage>
        <taxon>Bacteria</taxon>
        <taxon>Pseudomonadati</taxon>
        <taxon>Thermodesulfobacteriota</taxon>
        <taxon>Desulfobacteria</taxon>
        <taxon>Desulfobacterales</taxon>
        <taxon>Desulfobacteraceae</taxon>
        <taxon>Desulfobotulus</taxon>
    </lineage>
</organism>
<feature type="binding site" evidence="7">
    <location>
        <position position="214"/>
    </location>
    <ligand>
        <name>a divalent metal cation</name>
        <dbReference type="ChEBI" id="CHEBI:60240"/>
        <note>ligand shared between dimeric partners</note>
    </ligand>
</feature>
<reference evidence="8 9" key="1">
    <citation type="submission" date="2019-06" db="EMBL/GenBank/DDBJ databases">
        <title>Desulfobotulus mexicanus sp. nov., a novel sulfate-reducing bacterium isolated from the sediment of an alkaline crater lake in Mexico.</title>
        <authorList>
            <person name="Hirschler-Rea A."/>
        </authorList>
    </citation>
    <scope>NUCLEOTIDE SEQUENCE [LARGE SCALE GENOMIC DNA]</scope>
    <source>
        <strain evidence="8 9">PAR22N</strain>
    </source>
</reference>
<keyword evidence="4 7" id="KW-0560">Oxidoreductase</keyword>
<comment type="similarity">
    <text evidence="7">Belongs to the PdxA family.</text>
</comment>
<protein>
    <recommendedName>
        <fullName evidence="7">4-hydroxythreonine-4-phosphate dehydrogenase</fullName>
        <ecNumber evidence="7">1.1.1.262</ecNumber>
    </recommendedName>
    <alternativeName>
        <fullName evidence="7">4-(phosphohydroxy)-L-threonine dehydrogenase</fullName>
    </alternativeName>
</protein>
<comment type="subunit">
    <text evidence="7">Homodimer.</text>
</comment>
<dbReference type="PANTHER" id="PTHR30004">
    <property type="entry name" value="4-HYDROXYTHREONINE-4-PHOSPHATE DEHYDROGENASE"/>
    <property type="match status" value="1"/>
</dbReference>
<name>A0A5S5MF48_9BACT</name>
<dbReference type="GO" id="GO:0042823">
    <property type="term" value="P:pyridoxal phosphate biosynthetic process"/>
    <property type="evidence" value="ECO:0007669"/>
    <property type="project" value="UniProtKB-UniRule"/>
</dbReference>
<dbReference type="AlphaFoldDB" id="A0A5S5MF48"/>
<comment type="caution">
    <text evidence="8">The sequence shown here is derived from an EMBL/GenBank/DDBJ whole genome shotgun (WGS) entry which is preliminary data.</text>
</comment>
<keyword evidence="5 7" id="KW-0520">NAD</keyword>
<evidence type="ECO:0000256" key="6">
    <source>
        <dbReference type="ARBA" id="ARBA00023096"/>
    </source>
</evidence>